<reference evidence="2 3" key="1">
    <citation type="journal article" date="2006" name="Proc. Natl. Acad. Sci. U.S.A.">
        <title>Evolution of sensory complexity recorded in a myxobacterial genome.</title>
        <authorList>
            <person name="Goldman B.S."/>
            <person name="Nierman W.C."/>
            <person name="Kaiser D."/>
            <person name="Slater S.C."/>
            <person name="Durkin A.S."/>
            <person name="Eisen J.A."/>
            <person name="Ronning C.M."/>
            <person name="Barbazuk W.B."/>
            <person name="Blanchard M."/>
            <person name="Field C."/>
            <person name="Halling C."/>
            <person name="Hinkle G."/>
            <person name="Iartchuk O."/>
            <person name="Kim H.S."/>
            <person name="Mackenzie C."/>
            <person name="Madupu R."/>
            <person name="Miller N."/>
            <person name="Shvartsbeyn A."/>
            <person name="Sullivan S.A."/>
            <person name="Vaudin M."/>
            <person name="Wiegand R."/>
            <person name="Kaplan H.B."/>
        </authorList>
    </citation>
    <scope>NUCLEOTIDE SEQUENCE [LARGE SCALE GENOMIC DNA]</scope>
    <source>
        <strain evidence="3">DK1622</strain>
    </source>
</reference>
<dbReference type="EnsemblBacteria" id="ABF87857">
    <property type="protein sequence ID" value="ABF87857"/>
    <property type="gene ID" value="MXAN_2998"/>
</dbReference>
<sequence>MVKPCGTGNSAEVRNSVDMESPGIHLIDASGGDPASAQS</sequence>
<dbReference type="STRING" id="246197.MXAN_2998"/>
<dbReference type="Proteomes" id="UP000002402">
    <property type="component" value="Chromosome"/>
</dbReference>
<dbReference type="EMBL" id="CP000113">
    <property type="protein sequence ID" value="ABF87857.1"/>
    <property type="molecule type" value="Genomic_DNA"/>
</dbReference>
<keyword evidence="3" id="KW-1185">Reference proteome</keyword>
<feature type="region of interest" description="Disordered" evidence="1">
    <location>
        <begin position="1"/>
        <end position="39"/>
    </location>
</feature>
<accession>Q1D816</accession>
<proteinExistence type="predicted"/>
<organism evidence="2 3">
    <name type="scientific">Myxococcus xanthus (strain DK1622)</name>
    <dbReference type="NCBI Taxonomy" id="246197"/>
    <lineage>
        <taxon>Bacteria</taxon>
        <taxon>Pseudomonadati</taxon>
        <taxon>Myxococcota</taxon>
        <taxon>Myxococcia</taxon>
        <taxon>Myxococcales</taxon>
        <taxon>Cystobacterineae</taxon>
        <taxon>Myxococcaceae</taxon>
        <taxon>Myxococcus</taxon>
    </lineage>
</organism>
<gene>
    <name evidence="2" type="ordered locus">MXAN_2998</name>
</gene>
<evidence type="ECO:0000256" key="1">
    <source>
        <dbReference type="SAM" id="MobiDB-lite"/>
    </source>
</evidence>
<dbReference type="KEGG" id="mxa:MXAN_2998"/>
<dbReference type="AlphaFoldDB" id="Q1D816"/>
<name>Q1D816_MYXXD</name>
<evidence type="ECO:0000313" key="2">
    <source>
        <dbReference type="EMBL" id="ABF87857.1"/>
    </source>
</evidence>
<dbReference type="HOGENOM" id="CLU_3313169_0_0_7"/>
<evidence type="ECO:0000313" key="3">
    <source>
        <dbReference type="Proteomes" id="UP000002402"/>
    </source>
</evidence>
<protein>
    <submittedName>
        <fullName evidence="2">Uncharacterized protein</fullName>
    </submittedName>
</protein>